<dbReference type="EMBL" id="JBHSPA010000047">
    <property type="protein sequence ID" value="MFC5829665.1"/>
    <property type="molecule type" value="Genomic_DNA"/>
</dbReference>
<protein>
    <submittedName>
        <fullName evidence="2">Uncharacterized protein</fullName>
    </submittedName>
</protein>
<feature type="transmembrane region" description="Helical" evidence="1">
    <location>
        <begin position="109"/>
        <end position="130"/>
    </location>
</feature>
<feature type="transmembrane region" description="Helical" evidence="1">
    <location>
        <begin position="12"/>
        <end position="32"/>
    </location>
</feature>
<keyword evidence="3" id="KW-1185">Reference proteome</keyword>
<accession>A0ABW1CXE5</accession>
<gene>
    <name evidence="2" type="ORF">ACFPZ3_37875</name>
</gene>
<feature type="transmembrane region" description="Helical" evidence="1">
    <location>
        <begin position="38"/>
        <end position="60"/>
    </location>
</feature>
<name>A0ABW1CXE5_9ACTN</name>
<sequence length="155" mass="15666">MDGRRVAVQIGLAWAAGVIIAPVFFYGVVHGALMGGVIGLQLAGVAIALGAVGLLFLLAGASRGTTGLTSEWGWRVWWAILVFAGGIAAWGFGLAMYSKLGLSPGPGATLPALVAGGAGFGLSAAILAGWRLRRGARGDAPGCRRQGPARSPERS</sequence>
<dbReference type="RefSeq" id="WP_379519154.1">
    <property type="nucleotide sequence ID" value="NZ_JBHSPA010000047.1"/>
</dbReference>
<evidence type="ECO:0000256" key="1">
    <source>
        <dbReference type="SAM" id="Phobius"/>
    </source>
</evidence>
<evidence type="ECO:0000313" key="3">
    <source>
        <dbReference type="Proteomes" id="UP001596058"/>
    </source>
</evidence>
<evidence type="ECO:0000313" key="2">
    <source>
        <dbReference type="EMBL" id="MFC5829665.1"/>
    </source>
</evidence>
<comment type="caution">
    <text evidence="2">The sequence shown here is derived from an EMBL/GenBank/DDBJ whole genome shotgun (WGS) entry which is preliminary data.</text>
</comment>
<keyword evidence="1" id="KW-1133">Transmembrane helix</keyword>
<organism evidence="2 3">
    <name type="scientific">Nonomuraea insulae</name>
    <dbReference type="NCBI Taxonomy" id="1616787"/>
    <lineage>
        <taxon>Bacteria</taxon>
        <taxon>Bacillati</taxon>
        <taxon>Actinomycetota</taxon>
        <taxon>Actinomycetes</taxon>
        <taxon>Streptosporangiales</taxon>
        <taxon>Streptosporangiaceae</taxon>
        <taxon>Nonomuraea</taxon>
    </lineage>
</organism>
<feature type="transmembrane region" description="Helical" evidence="1">
    <location>
        <begin position="72"/>
        <end position="97"/>
    </location>
</feature>
<dbReference type="Proteomes" id="UP001596058">
    <property type="component" value="Unassembled WGS sequence"/>
</dbReference>
<proteinExistence type="predicted"/>
<keyword evidence="1" id="KW-0472">Membrane</keyword>
<reference evidence="3" key="1">
    <citation type="journal article" date="2019" name="Int. J. Syst. Evol. Microbiol.">
        <title>The Global Catalogue of Microorganisms (GCM) 10K type strain sequencing project: providing services to taxonomists for standard genome sequencing and annotation.</title>
        <authorList>
            <consortium name="The Broad Institute Genomics Platform"/>
            <consortium name="The Broad Institute Genome Sequencing Center for Infectious Disease"/>
            <person name="Wu L."/>
            <person name="Ma J."/>
        </authorList>
    </citation>
    <scope>NUCLEOTIDE SEQUENCE [LARGE SCALE GENOMIC DNA]</scope>
    <source>
        <strain evidence="3">CCUG 53903</strain>
    </source>
</reference>
<keyword evidence="1" id="KW-0812">Transmembrane</keyword>